<evidence type="ECO:0000313" key="2">
    <source>
        <dbReference type="Proteomes" id="UP000824890"/>
    </source>
</evidence>
<sequence>MLHRLCGPPSIPLSFILANVLPRRDT</sequence>
<name>A0ABQ7X1Q3_BRANA</name>
<dbReference type="Proteomes" id="UP000824890">
    <property type="component" value="Unassembled WGS sequence"/>
</dbReference>
<reference evidence="1 2" key="1">
    <citation type="submission" date="2021-05" db="EMBL/GenBank/DDBJ databases">
        <title>Genome Assembly of Synthetic Allotetraploid Brassica napus Reveals Homoeologous Exchanges between Subgenomes.</title>
        <authorList>
            <person name="Davis J.T."/>
        </authorList>
    </citation>
    <scope>NUCLEOTIDE SEQUENCE [LARGE SCALE GENOMIC DNA]</scope>
    <source>
        <strain evidence="2">cv. Da-Ae</strain>
        <tissue evidence="1">Seedling</tissue>
    </source>
</reference>
<evidence type="ECO:0000313" key="1">
    <source>
        <dbReference type="EMBL" id="KAH0849846.1"/>
    </source>
</evidence>
<comment type="caution">
    <text evidence="1">The sequence shown here is derived from an EMBL/GenBank/DDBJ whole genome shotgun (WGS) entry which is preliminary data.</text>
</comment>
<proteinExistence type="predicted"/>
<protein>
    <submittedName>
        <fullName evidence="1">Uncharacterized protein</fullName>
    </submittedName>
</protein>
<dbReference type="EMBL" id="JAGKQM010002303">
    <property type="protein sequence ID" value="KAH0849846.1"/>
    <property type="molecule type" value="Genomic_DNA"/>
</dbReference>
<accession>A0ABQ7X1Q3</accession>
<keyword evidence="2" id="KW-1185">Reference proteome</keyword>
<organism evidence="1 2">
    <name type="scientific">Brassica napus</name>
    <name type="common">Rape</name>
    <dbReference type="NCBI Taxonomy" id="3708"/>
    <lineage>
        <taxon>Eukaryota</taxon>
        <taxon>Viridiplantae</taxon>
        <taxon>Streptophyta</taxon>
        <taxon>Embryophyta</taxon>
        <taxon>Tracheophyta</taxon>
        <taxon>Spermatophyta</taxon>
        <taxon>Magnoliopsida</taxon>
        <taxon>eudicotyledons</taxon>
        <taxon>Gunneridae</taxon>
        <taxon>Pentapetalae</taxon>
        <taxon>rosids</taxon>
        <taxon>malvids</taxon>
        <taxon>Brassicales</taxon>
        <taxon>Brassicaceae</taxon>
        <taxon>Brassiceae</taxon>
        <taxon>Brassica</taxon>
    </lineage>
</organism>
<gene>
    <name evidence="1" type="ORF">HID58_096038</name>
</gene>